<keyword evidence="10 11" id="KW-0472">Membrane</keyword>
<accession>A0A8J5X4U2</accession>
<gene>
    <name evidence="12" type="ORF">KFE25_013044</name>
</gene>
<evidence type="ECO:0000256" key="10">
    <source>
        <dbReference type="ARBA" id="ARBA00023136"/>
    </source>
</evidence>
<evidence type="ECO:0000313" key="12">
    <source>
        <dbReference type="EMBL" id="KAG8459408.1"/>
    </source>
</evidence>
<keyword evidence="4 11" id="KW-0679">Respiratory chain</keyword>
<evidence type="ECO:0000256" key="1">
    <source>
        <dbReference type="ARBA" id="ARBA00004298"/>
    </source>
</evidence>
<keyword evidence="7 11" id="KW-0249">Electron transport</keyword>
<dbReference type="AlphaFoldDB" id="A0A8J5X4U2"/>
<dbReference type="Pfam" id="PF06212">
    <property type="entry name" value="GRIM-19"/>
    <property type="match status" value="1"/>
</dbReference>
<evidence type="ECO:0000256" key="9">
    <source>
        <dbReference type="ARBA" id="ARBA00023128"/>
    </source>
</evidence>
<keyword evidence="8 11" id="KW-1133">Transmembrane helix</keyword>
<keyword evidence="6 11" id="KW-0999">Mitochondrion inner membrane</keyword>
<comment type="similarity">
    <text evidence="2 11">Belongs to the complex I NDUFA13 subunit family.</text>
</comment>
<dbReference type="PANTHER" id="PTHR12966:SF0">
    <property type="entry name" value="NADH DEHYDROGENASE [UBIQUINONE] 1 ALPHA SUBCOMPLEX SUBUNIT 13"/>
    <property type="match status" value="1"/>
</dbReference>
<evidence type="ECO:0000256" key="2">
    <source>
        <dbReference type="ARBA" id="ARBA00007312"/>
    </source>
</evidence>
<keyword evidence="9 11" id="KW-0496">Mitochondrion</keyword>
<evidence type="ECO:0000256" key="3">
    <source>
        <dbReference type="ARBA" id="ARBA00022448"/>
    </source>
</evidence>
<evidence type="ECO:0000256" key="11">
    <source>
        <dbReference type="RuleBase" id="RU368034"/>
    </source>
</evidence>
<dbReference type="GO" id="GO:0045271">
    <property type="term" value="C:respiratory chain complex I"/>
    <property type="evidence" value="ECO:0007669"/>
    <property type="project" value="UniProtKB-UniRule"/>
</dbReference>
<feature type="transmembrane region" description="Helical" evidence="11">
    <location>
        <begin position="51"/>
        <end position="69"/>
    </location>
</feature>
<dbReference type="InterPro" id="IPR009346">
    <property type="entry name" value="GRIM-19"/>
</dbReference>
<dbReference type="Proteomes" id="UP000751190">
    <property type="component" value="Unassembled WGS sequence"/>
</dbReference>
<evidence type="ECO:0000313" key="13">
    <source>
        <dbReference type="Proteomes" id="UP000751190"/>
    </source>
</evidence>
<evidence type="ECO:0000256" key="8">
    <source>
        <dbReference type="ARBA" id="ARBA00022989"/>
    </source>
</evidence>
<dbReference type="OrthoDB" id="3308at2759"/>
<evidence type="ECO:0000256" key="7">
    <source>
        <dbReference type="ARBA" id="ARBA00022982"/>
    </source>
</evidence>
<dbReference type="OMA" id="YGIREQH"/>
<evidence type="ECO:0000256" key="6">
    <source>
        <dbReference type="ARBA" id="ARBA00022792"/>
    </source>
</evidence>
<protein>
    <recommendedName>
        <fullName evidence="11">NADH dehydrogenase [ubiquinone] 1 alpha subcomplex subunit 13</fullName>
    </recommendedName>
</protein>
<evidence type="ECO:0000256" key="4">
    <source>
        <dbReference type="ARBA" id="ARBA00022660"/>
    </source>
</evidence>
<comment type="caution">
    <text evidence="12">The sequence shown here is derived from an EMBL/GenBank/DDBJ whole genome shotgun (WGS) entry which is preliminary data.</text>
</comment>
<reference evidence="12" key="1">
    <citation type="submission" date="2021-05" db="EMBL/GenBank/DDBJ databases">
        <title>The genome of the haptophyte Pavlova lutheri (Diacronema luteri, Pavlovales) - a model for lipid biosynthesis in eukaryotic algae.</title>
        <authorList>
            <person name="Hulatt C.J."/>
            <person name="Posewitz M.C."/>
        </authorList>
    </citation>
    <scope>NUCLEOTIDE SEQUENCE</scope>
    <source>
        <strain evidence="12">NIVA-4/92</strain>
    </source>
</reference>
<dbReference type="GO" id="GO:0005743">
    <property type="term" value="C:mitochondrial inner membrane"/>
    <property type="evidence" value="ECO:0007669"/>
    <property type="project" value="UniProtKB-SubCell"/>
</dbReference>
<name>A0A8J5X4U2_DIALT</name>
<comment type="function">
    <text evidence="11">Complex I functions in the transfer of electrons from NADH to the respiratory chain. Accessory subunit of the mitochondrial membrane respiratory chain NADH dehydrogenase (Complex I), that is believed not to be involved in catalysis.</text>
</comment>
<organism evidence="12 13">
    <name type="scientific">Diacronema lutheri</name>
    <name type="common">Unicellular marine alga</name>
    <name type="synonym">Monochrysis lutheri</name>
    <dbReference type="NCBI Taxonomy" id="2081491"/>
    <lineage>
        <taxon>Eukaryota</taxon>
        <taxon>Haptista</taxon>
        <taxon>Haptophyta</taxon>
        <taxon>Pavlovophyceae</taxon>
        <taxon>Pavlovales</taxon>
        <taxon>Pavlovaceae</taxon>
        <taxon>Diacronema</taxon>
    </lineage>
</organism>
<comment type="subcellular location">
    <subcellularLocation>
        <location evidence="1 11">Mitochondrion inner membrane</location>
        <topology evidence="1 11">Single-pass membrane protein</topology>
        <orientation evidence="1 11">Matrix side</orientation>
    </subcellularLocation>
</comment>
<keyword evidence="3 11" id="KW-0813">Transport</keyword>
<evidence type="ECO:0000256" key="5">
    <source>
        <dbReference type="ARBA" id="ARBA00022692"/>
    </source>
</evidence>
<keyword evidence="5 11" id="KW-0812">Transmembrane</keyword>
<keyword evidence="13" id="KW-1185">Reference proteome</keyword>
<proteinExistence type="inferred from homology"/>
<dbReference type="EMBL" id="JAGTXO010000041">
    <property type="protein sequence ID" value="KAG8459408.1"/>
    <property type="molecule type" value="Genomic_DNA"/>
</dbReference>
<dbReference type="PANTHER" id="PTHR12966">
    <property type="entry name" value="NADH DEHYDROGENASE UBIQUINONE 1 ALPHA SUBCOMPLEX SUBUNIT 13"/>
    <property type="match status" value="1"/>
</dbReference>
<sequence length="142" mass="16091">MLAVARLPVRRALTRRSLATKPVYIQDGPPPGGYPAIKYKKNIPDKGPSNVAMLAGFGAFLSYGWYFTIDSIHMRNRLKIESYDTRMSLLPFLQAEEDQRYVEVLAIQASKEAALMADVPGWEVNKPTFDTIEWVRPKSLPY</sequence>